<keyword evidence="3" id="KW-1185">Reference proteome</keyword>
<feature type="compositionally biased region" description="Basic residues" evidence="1">
    <location>
        <begin position="76"/>
        <end position="90"/>
    </location>
</feature>
<comment type="caution">
    <text evidence="2">The sequence shown here is derived from an EMBL/GenBank/DDBJ whole genome shotgun (WGS) entry which is preliminary data.</text>
</comment>
<feature type="region of interest" description="Disordered" evidence="1">
    <location>
        <begin position="43"/>
        <end position="107"/>
    </location>
</feature>
<protein>
    <submittedName>
        <fullName evidence="2">Uncharacterized protein</fullName>
    </submittedName>
</protein>
<evidence type="ECO:0000313" key="2">
    <source>
        <dbReference type="EMBL" id="PWB03894.1"/>
    </source>
</evidence>
<dbReference type="AlphaFoldDB" id="A0A2V1INS3"/>
<accession>A0A2V1INS3</accession>
<evidence type="ECO:0000256" key="1">
    <source>
        <dbReference type="SAM" id="MobiDB-lite"/>
    </source>
</evidence>
<dbReference type="EMBL" id="PUEC01000003">
    <property type="protein sequence ID" value="PWB03894.1"/>
    <property type="molecule type" value="Genomic_DNA"/>
</dbReference>
<gene>
    <name evidence="2" type="ORF">C5O23_01755</name>
</gene>
<evidence type="ECO:0000313" key="3">
    <source>
        <dbReference type="Proteomes" id="UP000244905"/>
    </source>
</evidence>
<sequence>MKMFTSGERRGLILLTLILLLLGAAVAICDRRQDRNSDMSHIEIIAADEAGQQKDQQTVHPDTLPGKDNKEDPGKRVGRRKKSDHKKSGKSLRQPPPPRRPLDQPVN</sequence>
<dbReference type="Proteomes" id="UP000244905">
    <property type="component" value="Unassembled WGS sequence"/>
</dbReference>
<dbReference type="GeneID" id="82525074"/>
<name>A0A2V1INS3_9BACT</name>
<dbReference type="RefSeq" id="WP_107031238.1">
    <property type="nucleotide sequence ID" value="NZ_CAOLYA010000041.1"/>
</dbReference>
<feature type="compositionally biased region" description="Basic and acidic residues" evidence="1">
    <location>
        <begin position="65"/>
        <end position="75"/>
    </location>
</feature>
<organism evidence="2 3">
    <name type="scientific">Duncaniella muris</name>
    <dbReference type="NCBI Taxonomy" id="2094150"/>
    <lineage>
        <taxon>Bacteria</taxon>
        <taxon>Pseudomonadati</taxon>
        <taxon>Bacteroidota</taxon>
        <taxon>Bacteroidia</taxon>
        <taxon>Bacteroidales</taxon>
        <taxon>Muribaculaceae</taxon>
        <taxon>Duncaniella</taxon>
    </lineage>
</organism>
<reference evidence="3" key="1">
    <citation type="submission" date="2018-02" db="EMBL/GenBank/DDBJ databases">
        <authorList>
            <person name="Clavel T."/>
            <person name="Strowig T."/>
        </authorList>
    </citation>
    <scope>NUCLEOTIDE SEQUENCE [LARGE SCALE GENOMIC DNA]</scope>
    <source>
        <strain evidence="3">DSM 103720</strain>
    </source>
</reference>
<proteinExistence type="predicted"/>